<dbReference type="RefSeq" id="WP_091486856.1">
    <property type="nucleotide sequence ID" value="NZ_BJUX01000007.1"/>
</dbReference>
<name>A0A1H7RCP1_9LACT</name>
<proteinExistence type="predicted"/>
<sequence length="173" mass="19587">MSLKKKIIPLVFLVFALTLVGCGDDIPADTKAENTVQNDVVEESDSLYTNDERGISISPNMEWQFESESKSDNLNIVLKHNKLKAIVSSVSPTRSFEDIKKELMKGSGDVAVLSDEADYLSYQSKLKKAVRTDVYFREHNDEQNVIMIFMSSSENYQENQEKIESLVSHTELN</sequence>
<evidence type="ECO:0008006" key="6">
    <source>
        <dbReference type="Google" id="ProtNLM"/>
    </source>
</evidence>
<protein>
    <recommendedName>
        <fullName evidence="6">PsbP protein</fullName>
    </recommendedName>
</protein>
<evidence type="ECO:0000313" key="2">
    <source>
        <dbReference type="EMBL" id="GEK88816.1"/>
    </source>
</evidence>
<evidence type="ECO:0000313" key="3">
    <source>
        <dbReference type="EMBL" id="SEL57859.1"/>
    </source>
</evidence>
<evidence type="ECO:0000256" key="1">
    <source>
        <dbReference type="SAM" id="SignalP"/>
    </source>
</evidence>
<keyword evidence="5" id="KW-1185">Reference proteome</keyword>
<keyword evidence="1" id="KW-0732">Signal</keyword>
<dbReference type="EMBL" id="FOBL01000004">
    <property type="protein sequence ID" value="SEL57859.1"/>
    <property type="molecule type" value="Genomic_DNA"/>
</dbReference>
<feature type="chain" id="PRO_5039449273" description="PsbP protein" evidence="1">
    <location>
        <begin position="22"/>
        <end position="173"/>
    </location>
</feature>
<evidence type="ECO:0000313" key="4">
    <source>
        <dbReference type="Proteomes" id="UP000198548"/>
    </source>
</evidence>
<dbReference type="Proteomes" id="UP000198548">
    <property type="component" value="Unassembled WGS sequence"/>
</dbReference>
<accession>A0A1H7RCP1</accession>
<gene>
    <name evidence="2" type="ORF">APU01nite_08550</name>
    <name evidence="3" type="ORF">SAMN04488100_10446</name>
</gene>
<dbReference type="PROSITE" id="PS51257">
    <property type="entry name" value="PROKAR_LIPOPROTEIN"/>
    <property type="match status" value="1"/>
</dbReference>
<organism evidence="3 4">
    <name type="scientific">Alkalibacterium putridalgicola</name>
    <dbReference type="NCBI Taxonomy" id="426703"/>
    <lineage>
        <taxon>Bacteria</taxon>
        <taxon>Bacillati</taxon>
        <taxon>Bacillota</taxon>
        <taxon>Bacilli</taxon>
        <taxon>Lactobacillales</taxon>
        <taxon>Carnobacteriaceae</taxon>
        <taxon>Alkalibacterium</taxon>
    </lineage>
</organism>
<feature type="signal peptide" evidence="1">
    <location>
        <begin position="1"/>
        <end position="21"/>
    </location>
</feature>
<dbReference type="EMBL" id="BJUX01000007">
    <property type="protein sequence ID" value="GEK88816.1"/>
    <property type="molecule type" value="Genomic_DNA"/>
</dbReference>
<reference evidence="3 4" key="1">
    <citation type="submission" date="2016-10" db="EMBL/GenBank/DDBJ databases">
        <authorList>
            <person name="de Groot N.N."/>
        </authorList>
    </citation>
    <scope>NUCLEOTIDE SEQUENCE [LARGE SCALE GENOMIC DNA]</scope>
    <source>
        <strain evidence="3 4">DSM 19182</strain>
    </source>
</reference>
<dbReference type="AlphaFoldDB" id="A0A1H7RCP1"/>
<evidence type="ECO:0000313" key="5">
    <source>
        <dbReference type="Proteomes" id="UP000321425"/>
    </source>
</evidence>
<dbReference type="OrthoDB" id="2943894at2"/>
<dbReference type="Proteomes" id="UP000321425">
    <property type="component" value="Unassembled WGS sequence"/>
</dbReference>
<dbReference type="STRING" id="426703.SAMN04488100_10446"/>
<reference evidence="2 5" key="2">
    <citation type="submission" date="2019-07" db="EMBL/GenBank/DDBJ databases">
        <title>Whole genome shotgun sequence of Alkalibacterium putridalgicola NBRC 103243.</title>
        <authorList>
            <person name="Hosoyama A."/>
            <person name="Uohara A."/>
            <person name="Ohji S."/>
            <person name="Ichikawa N."/>
        </authorList>
    </citation>
    <scope>NUCLEOTIDE SEQUENCE [LARGE SCALE GENOMIC DNA]</scope>
    <source>
        <strain evidence="2 5">NBRC 103243</strain>
    </source>
</reference>